<comment type="cofactor">
    <cofactor evidence="2">
        <name>thiamine diphosphate</name>
        <dbReference type="ChEBI" id="CHEBI:58937"/>
    </cofactor>
</comment>
<protein>
    <recommendedName>
        <fullName evidence="6">1-deoxy-D-xylulose-5-phosphate synthase</fullName>
        <ecNumber evidence="6">2.2.1.7</ecNumber>
    </recommendedName>
</protein>
<gene>
    <name evidence="14" type="ORF">MNB_SUP05-4-725</name>
</gene>
<accession>A0A1W1DAU7</accession>
<keyword evidence="8" id="KW-0479">Metal-binding</keyword>
<dbReference type="UniPathway" id="UPA00064">
    <property type="reaction ID" value="UER00091"/>
</dbReference>
<dbReference type="Gene3D" id="3.40.50.970">
    <property type="match status" value="2"/>
</dbReference>
<dbReference type="PROSITE" id="PS00802">
    <property type="entry name" value="TRANSKETOLASE_2"/>
    <property type="match status" value="1"/>
</dbReference>
<dbReference type="GO" id="GO:0016114">
    <property type="term" value="P:terpenoid biosynthetic process"/>
    <property type="evidence" value="ECO:0007669"/>
    <property type="project" value="InterPro"/>
</dbReference>
<dbReference type="Pfam" id="PF13292">
    <property type="entry name" value="DXP_synthase_N"/>
    <property type="match status" value="1"/>
</dbReference>
<dbReference type="GO" id="GO:0019288">
    <property type="term" value="P:isopentenyl diphosphate biosynthetic process, methylerythritol 4-phosphate pathway"/>
    <property type="evidence" value="ECO:0007669"/>
    <property type="project" value="TreeGrafter"/>
</dbReference>
<dbReference type="Gene3D" id="3.40.50.920">
    <property type="match status" value="1"/>
</dbReference>
<dbReference type="InterPro" id="IPR005477">
    <property type="entry name" value="Dxylulose-5-P_synthase"/>
</dbReference>
<dbReference type="GO" id="GO:0046872">
    <property type="term" value="F:metal ion binding"/>
    <property type="evidence" value="ECO:0007669"/>
    <property type="project" value="UniProtKB-KW"/>
</dbReference>
<keyword evidence="9" id="KW-0460">Magnesium</keyword>
<dbReference type="FunFam" id="3.40.50.970:FF:000005">
    <property type="entry name" value="1-deoxy-D-xylulose-5-phosphate synthase"/>
    <property type="match status" value="1"/>
</dbReference>
<dbReference type="EMBL" id="FPHR01000029">
    <property type="protein sequence ID" value="SFV77556.1"/>
    <property type="molecule type" value="Genomic_DNA"/>
</dbReference>
<dbReference type="CDD" id="cd07033">
    <property type="entry name" value="TPP_PYR_DXS_TK_like"/>
    <property type="match status" value="1"/>
</dbReference>
<evidence type="ECO:0000256" key="2">
    <source>
        <dbReference type="ARBA" id="ARBA00001964"/>
    </source>
</evidence>
<dbReference type="SUPFAM" id="SSF52518">
    <property type="entry name" value="Thiamin diphosphate-binding fold (THDP-binding)"/>
    <property type="match status" value="2"/>
</dbReference>
<keyword evidence="12" id="KW-0414">Isoprene biosynthesis</keyword>
<dbReference type="NCBIfam" id="TIGR00204">
    <property type="entry name" value="dxs"/>
    <property type="match status" value="1"/>
</dbReference>
<name>A0A1W1DAU7_9ZZZZ</name>
<evidence type="ECO:0000256" key="11">
    <source>
        <dbReference type="ARBA" id="ARBA00023052"/>
    </source>
</evidence>
<dbReference type="SUPFAM" id="SSF52922">
    <property type="entry name" value="TK C-terminal domain-like"/>
    <property type="match status" value="1"/>
</dbReference>
<dbReference type="CDD" id="cd02007">
    <property type="entry name" value="TPP_DXS"/>
    <property type="match status" value="1"/>
</dbReference>
<evidence type="ECO:0000256" key="4">
    <source>
        <dbReference type="ARBA" id="ARBA00011081"/>
    </source>
</evidence>
<evidence type="ECO:0000256" key="3">
    <source>
        <dbReference type="ARBA" id="ARBA00004980"/>
    </source>
</evidence>
<evidence type="ECO:0000313" key="14">
    <source>
        <dbReference type="EMBL" id="SFV77556.1"/>
    </source>
</evidence>
<evidence type="ECO:0000256" key="9">
    <source>
        <dbReference type="ARBA" id="ARBA00022842"/>
    </source>
</evidence>
<dbReference type="PANTHER" id="PTHR43322">
    <property type="entry name" value="1-D-DEOXYXYLULOSE 5-PHOSPHATE SYNTHASE-RELATED"/>
    <property type="match status" value="1"/>
</dbReference>
<evidence type="ECO:0000256" key="12">
    <source>
        <dbReference type="ARBA" id="ARBA00023229"/>
    </source>
</evidence>
<keyword evidence="11" id="KW-0786">Thiamine pyrophosphate</keyword>
<evidence type="ECO:0000256" key="6">
    <source>
        <dbReference type="ARBA" id="ARBA00013150"/>
    </source>
</evidence>
<dbReference type="InterPro" id="IPR005475">
    <property type="entry name" value="Transketolase-like_Pyr-bd"/>
</dbReference>
<evidence type="ECO:0000259" key="13">
    <source>
        <dbReference type="SMART" id="SM00861"/>
    </source>
</evidence>
<comment type="similarity">
    <text evidence="4">Belongs to the transketolase family. DXPS subfamily.</text>
</comment>
<dbReference type="InterPro" id="IPR033248">
    <property type="entry name" value="Transketolase_C"/>
</dbReference>
<dbReference type="InterPro" id="IPR029061">
    <property type="entry name" value="THDP-binding"/>
</dbReference>
<dbReference type="GO" id="GO:0008661">
    <property type="term" value="F:1-deoxy-D-xylulose-5-phosphate synthase activity"/>
    <property type="evidence" value="ECO:0007669"/>
    <property type="project" value="UniProtKB-EC"/>
</dbReference>
<evidence type="ECO:0000256" key="5">
    <source>
        <dbReference type="ARBA" id="ARBA00011738"/>
    </source>
</evidence>
<dbReference type="EC" id="2.2.1.7" evidence="6"/>
<keyword evidence="7 14" id="KW-0808">Transferase</keyword>
<dbReference type="PANTHER" id="PTHR43322:SF5">
    <property type="entry name" value="1-DEOXY-D-XYLULOSE-5-PHOSPHATE SYNTHASE, CHLOROPLASTIC"/>
    <property type="match status" value="1"/>
</dbReference>
<dbReference type="InterPro" id="IPR009014">
    <property type="entry name" value="Transketo_C/PFOR_II"/>
</dbReference>
<dbReference type="InterPro" id="IPR020826">
    <property type="entry name" value="Transketolase_BS"/>
</dbReference>
<dbReference type="AlphaFoldDB" id="A0A1W1DAU7"/>
<reference evidence="14" key="1">
    <citation type="submission" date="2016-10" db="EMBL/GenBank/DDBJ databases">
        <authorList>
            <person name="de Groot N.N."/>
        </authorList>
    </citation>
    <scope>NUCLEOTIDE SEQUENCE</scope>
</reference>
<dbReference type="GO" id="GO:0009228">
    <property type="term" value="P:thiamine biosynthetic process"/>
    <property type="evidence" value="ECO:0007669"/>
    <property type="project" value="UniProtKB-KW"/>
</dbReference>
<comment type="cofactor">
    <cofactor evidence="1">
        <name>Mg(2+)</name>
        <dbReference type="ChEBI" id="CHEBI:18420"/>
    </cofactor>
</comment>
<dbReference type="PROSITE" id="PS00801">
    <property type="entry name" value="TRANSKETOLASE_1"/>
    <property type="match status" value="1"/>
</dbReference>
<proteinExistence type="inferred from homology"/>
<evidence type="ECO:0000256" key="8">
    <source>
        <dbReference type="ARBA" id="ARBA00022723"/>
    </source>
</evidence>
<sequence>MDSDTSLPILNSIKTPQDIKQLDITQLEFLAAEVREFLIENIQQTGGHLAPNLGTIEMTIAMHYVFNTPEDSFVFDVGHQAYTHKILTGRLDKMPTLRQRHGLSGFTKRSESIHDSFGAGHSSTSISAALGIAIANGIHKNHNKSVAVIGDGALTGGMSFEALNHAGDSEADLLIILNDNDMSISKNVGAMNKYLTRLISGKVYSTMKSKSLGFLERMPMIHEFAKRSEEHLKGMVLPSTLFEELGLDYFGPINGHDLPTLVKTLQNLKIQNKPRLLHIITKKGNGLKSAENDPCKFHGIAPVQSTTSSLPSYSNVFGTWLNNTAKKNKDLIAITPAMCTGSGMSEFETNFPDQYFDVGIAEQHAITFAGGLAVQGLKPVVAIYSTFLQRGYDQLIHDVALQKLNIVFAIDRAGLVGADGATHAGSFDLSFLRCIPNLTIMSPSNAKQMYQMLNTAFDMPGAICVRYPRGTSKVDQYISDECIKAGTAEIMRQGSNIAILAFGTMLEAAMQAAGELDATVVDMRFVKPLDENLIIKLSKSHAQFITIEDNAVNGGAGSGVSEFLHQQQISTPLTILGLPDTFTEQGSQNELYELYGLDATGIINAAKQ</sequence>
<dbReference type="NCBIfam" id="NF003933">
    <property type="entry name" value="PRK05444.2-2"/>
    <property type="match status" value="1"/>
</dbReference>
<dbReference type="SMART" id="SM00861">
    <property type="entry name" value="Transket_pyr"/>
    <property type="match status" value="1"/>
</dbReference>
<dbReference type="InterPro" id="IPR049557">
    <property type="entry name" value="Transketolase_CS"/>
</dbReference>
<keyword evidence="10" id="KW-0784">Thiamine biosynthesis</keyword>
<comment type="subunit">
    <text evidence="5">Homodimer.</text>
</comment>
<dbReference type="HAMAP" id="MF_00315">
    <property type="entry name" value="DXP_synth"/>
    <property type="match status" value="1"/>
</dbReference>
<evidence type="ECO:0000256" key="1">
    <source>
        <dbReference type="ARBA" id="ARBA00001946"/>
    </source>
</evidence>
<feature type="domain" description="Transketolase-like pyrimidine-binding" evidence="13">
    <location>
        <begin position="311"/>
        <end position="474"/>
    </location>
</feature>
<dbReference type="Pfam" id="PF02780">
    <property type="entry name" value="Transketolase_C"/>
    <property type="match status" value="1"/>
</dbReference>
<evidence type="ECO:0000256" key="7">
    <source>
        <dbReference type="ARBA" id="ARBA00022679"/>
    </source>
</evidence>
<organism evidence="14">
    <name type="scientific">hydrothermal vent metagenome</name>
    <dbReference type="NCBI Taxonomy" id="652676"/>
    <lineage>
        <taxon>unclassified sequences</taxon>
        <taxon>metagenomes</taxon>
        <taxon>ecological metagenomes</taxon>
    </lineage>
</organism>
<comment type="pathway">
    <text evidence="3">Metabolic intermediate biosynthesis; 1-deoxy-D-xylulose 5-phosphate biosynthesis; 1-deoxy-D-xylulose 5-phosphate from D-glyceraldehyde 3-phosphate and pyruvate: step 1/1.</text>
</comment>
<dbReference type="Pfam" id="PF02779">
    <property type="entry name" value="Transket_pyr"/>
    <property type="match status" value="1"/>
</dbReference>
<dbReference type="FunFam" id="3.40.50.920:FF:000002">
    <property type="entry name" value="1-deoxy-D-xylulose-5-phosphate synthase"/>
    <property type="match status" value="1"/>
</dbReference>
<evidence type="ECO:0000256" key="10">
    <source>
        <dbReference type="ARBA" id="ARBA00022977"/>
    </source>
</evidence>
<dbReference type="GO" id="GO:0005829">
    <property type="term" value="C:cytosol"/>
    <property type="evidence" value="ECO:0007669"/>
    <property type="project" value="TreeGrafter"/>
</dbReference>